<evidence type="ECO:0000313" key="5">
    <source>
        <dbReference type="Proteomes" id="UP001566331"/>
    </source>
</evidence>
<dbReference type="SUPFAM" id="SSF56529">
    <property type="entry name" value="FAH"/>
    <property type="match status" value="1"/>
</dbReference>
<keyword evidence="2" id="KW-0479">Metal-binding</keyword>
<evidence type="ECO:0000313" key="4">
    <source>
        <dbReference type="EMBL" id="MEZ0474859.1"/>
    </source>
</evidence>
<comment type="caution">
    <text evidence="4">The sequence shown here is derived from an EMBL/GenBank/DDBJ whole genome shotgun (WGS) entry which is preliminary data.</text>
</comment>
<dbReference type="Gene3D" id="3.90.850.10">
    <property type="entry name" value="Fumarylacetoacetase-like, C-terminal domain"/>
    <property type="match status" value="1"/>
</dbReference>
<dbReference type="Pfam" id="PF01557">
    <property type="entry name" value="FAA_hydrolase"/>
    <property type="match status" value="1"/>
</dbReference>
<dbReference type="PANTHER" id="PTHR42796">
    <property type="entry name" value="FUMARYLACETOACETATE HYDROLASE DOMAIN-CONTAINING PROTEIN 2A-RELATED"/>
    <property type="match status" value="1"/>
</dbReference>
<dbReference type="InterPro" id="IPR036663">
    <property type="entry name" value="Fumarylacetoacetase_C_sf"/>
</dbReference>
<name>A0ABV4HTX9_9GAMM</name>
<evidence type="ECO:0000256" key="1">
    <source>
        <dbReference type="ARBA" id="ARBA00010211"/>
    </source>
</evidence>
<evidence type="ECO:0000256" key="2">
    <source>
        <dbReference type="ARBA" id="ARBA00022723"/>
    </source>
</evidence>
<keyword evidence="5" id="KW-1185">Reference proteome</keyword>
<proteinExistence type="inferred from homology"/>
<dbReference type="InterPro" id="IPR051121">
    <property type="entry name" value="FAH"/>
</dbReference>
<sequence length="281" mass="30050">MKLLRYGEPGHEKPGLLDADGAIRDLDGLVDDIAGEALTADGLARLRTLDPAMLPKADGAPRLGAAVGRVGKFICVGLNYADHAAESGMPVPEQPILFMKATSAIAGPNDRLALPRGSEKSDWEVELGVVIGDVARDVPVERALEHVAGYLVVNDLSERAFQLEHGGQWVKGKSCDGFGPIGPWLVTRDEVPDPQDLALRLWVNGHPYQDGSTRTMVFGVAQLVSYISRYMSLHPGDIISTGTPPGVGLGLNPPTYLKPGDVMELEIEGLGRQRQEVIAHG</sequence>
<keyword evidence="4" id="KW-0378">Hydrolase</keyword>
<comment type="similarity">
    <text evidence="1">Belongs to the FAH family.</text>
</comment>
<dbReference type="EMBL" id="JBFWIC010000010">
    <property type="protein sequence ID" value="MEZ0474859.1"/>
    <property type="molecule type" value="Genomic_DNA"/>
</dbReference>
<dbReference type="InterPro" id="IPR011234">
    <property type="entry name" value="Fumarylacetoacetase-like_C"/>
</dbReference>
<dbReference type="Proteomes" id="UP001566331">
    <property type="component" value="Unassembled WGS sequence"/>
</dbReference>
<evidence type="ECO:0000259" key="3">
    <source>
        <dbReference type="Pfam" id="PF01557"/>
    </source>
</evidence>
<dbReference type="GO" id="GO:0016787">
    <property type="term" value="F:hydrolase activity"/>
    <property type="evidence" value="ECO:0007669"/>
    <property type="project" value="UniProtKB-KW"/>
</dbReference>
<protein>
    <submittedName>
        <fullName evidence="4">Fumarylacetoacetate hydrolase family protein</fullName>
    </submittedName>
</protein>
<organism evidence="4 5">
    <name type="scientific">Luteimonas salinilitoris</name>
    <dbReference type="NCBI Taxonomy" id="3237697"/>
    <lineage>
        <taxon>Bacteria</taxon>
        <taxon>Pseudomonadati</taxon>
        <taxon>Pseudomonadota</taxon>
        <taxon>Gammaproteobacteria</taxon>
        <taxon>Lysobacterales</taxon>
        <taxon>Lysobacteraceae</taxon>
        <taxon>Luteimonas</taxon>
    </lineage>
</organism>
<feature type="domain" description="Fumarylacetoacetase-like C-terminal" evidence="3">
    <location>
        <begin position="72"/>
        <end position="277"/>
    </location>
</feature>
<dbReference type="RefSeq" id="WP_370564526.1">
    <property type="nucleotide sequence ID" value="NZ_JBFWIB010000008.1"/>
</dbReference>
<reference evidence="4 5" key="1">
    <citation type="submission" date="2024-07" db="EMBL/GenBank/DDBJ databases">
        <title>Luteimonas salilacus sp. nov., isolated from the shore soil of Salt Lake in Tibet of China.</title>
        <authorList>
            <person name="Zhang X."/>
            <person name="Li A."/>
        </authorList>
    </citation>
    <scope>NUCLEOTIDE SEQUENCE [LARGE SCALE GENOMIC DNA]</scope>
    <source>
        <strain evidence="4 5">B3-2-R+30</strain>
    </source>
</reference>
<gene>
    <name evidence="4" type="ORF">AB6713_09530</name>
</gene>
<accession>A0ABV4HTX9</accession>
<dbReference type="PANTHER" id="PTHR42796:SF4">
    <property type="entry name" value="FUMARYLACETOACETATE HYDROLASE DOMAIN-CONTAINING PROTEIN 2A"/>
    <property type="match status" value="1"/>
</dbReference>